<dbReference type="SUPFAM" id="SSF52540">
    <property type="entry name" value="P-loop containing nucleoside triphosphate hydrolases"/>
    <property type="match status" value="1"/>
</dbReference>
<keyword evidence="4" id="KW-0067">ATP-binding</keyword>
<dbReference type="InterPro" id="IPR003593">
    <property type="entry name" value="AAA+_ATPase"/>
</dbReference>
<protein>
    <recommendedName>
        <fullName evidence="5">ABC transporter domain-containing protein</fullName>
    </recommendedName>
</protein>
<dbReference type="Gene3D" id="3.40.50.300">
    <property type="entry name" value="P-loop containing nucleotide triphosphate hydrolases"/>
    <property type="match status" value="1"/>
</dbReference>
<evidence type="ECO:0000313" key="6">
    <source>
        <dbReference type="EMBL" id="RXJ62625.1"/>
    </source>
</evidence>
<dbReference type="InterPro" id="IPR027417">
    <property type="entry name" value="P-loop_NTPase"/>
</dbReference>
<dbReference type="InterPro" id="IPR003439">
    <property type="entry name" value="ABC_transporter-like_ATP-bd"/>
</dbReference>
<dbReference type="SMART" id="SM00382">
    <property type="entry name" value="AAA"/>
    <property type="match status" value="1"/>
</dbReference>
<dbReference type="STRING" id="877500.GCA_000935065_02087"/>
<comment type="similarity">
    <text evidence="1">Belongs to the ABC transporter superfamily.</text>
</comment>
<name>A0A4Q0XZP4_9BACT</name>
<dbReference type="RefSeq" id="WP_129082242.1">
    <property type="nucleotide sequence ID" value="NZ_CP041070.1"/>
</dbReference>
<evidence type="ECO:0000259" key="5">
    <source>
        <dbReference type="PROSITE" id="PS50893"/>
    </source>
</evidence>
<keyword evidence="7" id="KW-1185">Reference proteome</keyword>
<dbReference type="OrthoDB" id="5515229at2"/>
<evidence type="ECO:0000256" key="3">
    <source>
        <dbReference type="ARBA" id="ARBA00022741"/>
    </source>
</evidence>
<comment type="caution">
    <text evidence="6">The sequence shown here is derived from an EMBL/GenBank/DDBJ whole genome shotgun (WGS) entry which is preliminary data.</text>
</comment>
<dbReference type="FunFam" id="3.40.50.300:FF:000134">
    <property type="entry name" value="Iron-enterobactin ABC transporter ATP-binding protein"/>
    <property type="match status" value="1"/>
</dbReference>
<dbReference type="GO" id="GO:0005524">
    <property type="term" value="F:ATP binding"/>
    <property type="evidence" value="ECO:0007669"/>
    <property type="project" value="UniProtKB-KW"/>
</dbReference>
<dbReference type="PROSITE" id="PS50893">
    <property type="entry name" value="ABC_TRANSPORTER_2"/>
    <property type="match status" value="1"/>
</dbReference>
<organism evidence="6 7">
    <name type="scientific">Halarcobacter anaerophilus</name>
    <dbReference type="NCBI Taxonomy" id="877500"/>
    <lineage>
        <taxon>Bacteria</taxon>
        <taxon>Pseudomonadati</taxon>
        <taxon>Campylobacterota</taxon>
        <taxon>Epsilonproteobacteria</taxon>
        <taxon>Campylobacterales</taxon>
        <taxon>Arcobacteraceae</taxon>
        <taxon>Halarcobacter</taxon>
    </lineage>
</organism>
<evidence type="ECO:0000313" key="7">
    <source>
        <dbReference type="Proteomes" id="UP000290191"/>
    </source>
</evidence>
<dbReference type="AlphaFoldDB" id="A0A4Q0XZP4"/>
<proteinExistence type="inferred from homology"/>
<dbReference type="InterPro" id="IPR050153">
    <property type="entry name" value="Metal_Ion_Import_ABC"/>
</dbReference>
<dbReference type="PROSITE" id="PS00211">
    <property type="entry name" value="ABC_TRANSPORTER_1"/>
    <property type="match status" value="1"/>
</dbReference>
<evidence type="ECO:0000256" key="4">
    <source>
        <dbReference type="ARBA" id="ARBA00022840"/>
    </source>
</evidence>
<keyword evidence="3" id="KW-0547">Nucleotide-binding</keyword>
<dbReference type="PANTHER" id="PTHR42734:SF6">
    <property type="entry name" value="MOLYBDATE IMPORT ATP-BINDING PROTEIN MOLC"/>
    <property type="match status" value="1"/>
</dbReference>
<dbReference type="InterPro" id="IPR017871">
    <property type="entry name" value="ABC_transporter-like_CS"/>
</dbReference>
<gene>
    <name evidence="6" type="ORF">CRV06_09160</name>
</gene>
<reference evidence="6 7" key="1">
    <citation type="submission" date="2017-10" db="EMBL/GenBank/DDBJ databases">
        <title>Genomics of the genus Arcobacter.</title>
        <authorList>
            <person name="Perez-Cataluna A."/>
            <person name="Figueras M.J."/>
        </authorList>
    </citation>
    <scope>NUCLEOTIDE SEQUENCE [LARGE SCALE GENOMIC DNA]</scope>
    <source>
        <strain evidence="6 7">DSM 24636</strain>
    </source>
</reference>
<dbReference type="EMBL" id="PDKO01000007">
    <property type="protein sequence ID" value="RXJ62625.1"/>
    <property type="molecule type" value="Genomic_DNA"/>
</dbReference>
<sequence length="244" mass="27812">MLKIENATLKRAKKTIFENYSFEIHKGDIVAILGPNGRGKTTLLKAILNLLPLDKGEIKNNAQIAYVPQSSQLIFDFTVLDVILMGRAKHLKLFSNPSKKDYNLAYEVLELLEIKEFANRNFSELSGGEKQLVLIARAIASQCDFLILDEPASALDFSNQKKVLNQLKLLNSEKKITILYTTHYPQHAFYLSNKVLLMFKDNYLFDTTEKLMTNETLSQLYGIDIKKVCFEEKGENIQSVIPIF</sequence>
<keyword evidence="2" id="KW-0813">Transport</keyword>
<evidence type="ECO:0000256" key="1">
    <source>
        <dbReference type="ARBA" id="ARBA00005417"/>
    </source>
</evidence>
<dbReference type="Pfam" id="PF00005">
    <property type="entry name" value="ABC_tran"/>
    <property type="match status" value="1"/>
</dbReference>
<feature type="domain" description="ABC transporter" evidence="5">
    <location>
        <begin position="2"/>
        <end position="225"/>
    </location>
</feature>
<accession>A0A4Q0XZP4</accession>
<dbReference type="GO" id="GO:0016887">
    <property type="term" value="F:ATP hydrolysis activity"/>
    <property type="evidence" value="ECO:0007669"/>
    <property type="project" value="InterPro"/>
</dbReference>
<evidence type="ECO:0000256" key="2">
    <source>
        <dbReference type="ARBA" id="ARBA00022448"/>
    </source>
</evidence>
<dbReference type="Proteomes" id="UP000290191">
    <property type="component" value="Unassembled WGS sequence"/>
</dbReference>
<dbReference type="PANTHER" id="PTHR42734">
    <property type="entry name" value="METAL TRANSPORT SYSTEM ATP-BINDING PROTEIN TM_0124-RELATED"/>
    <property type="match status" value="1"/>
</dbReference>